<dbReference type="Gene3D" id="1.10.10.10">
    <property type="entry name" value="Winged helix-like DNA-binding domain superfamily/Winged helix DNA-binding domain"/>
    <property type="match status" value="1"/>
</dbReference>
<dbReference type="InterPro" id="IPR013325">
    <property type="entry name" value="RNA_pol_sigma_r2"/>
</dbReference>
<dbReference type="InterPro" id="IPR039425">
    <property type="entry name" value="RNA_pol_sigma-70-like"/>
</dbReference>
<organism evidence="6 7">
    <name type="scientific">Parabacteroides faecis</name>
    <dbReference type="NCBI Taxonomy" id="1217282"/>
    <lineage>
        <taxon>Bacteria</taxon>
        <taxon>Pseudomonadati</taxon>
        <taxon>Bacteroidota</taxon>
        <taxon>Bacteroidia</taxon>
        <taxon>Bacteroidales</taxon>
        <taxon>Tannerellaceae</taxon>
        <taxon>Parabacteroides</taxon>
    </lineage>
</organism>
<dbReference type="SUPFAM" id="SSF88946">
    <property type="entry name" value="Sigma2 domain of RNA polymerase sigma factors"/>
    <property type="match status" value="1"/>
</dbReference>
<evidence type="ECO:0000256" key="1">
    <source>
        <dbReference type="ARBA" id="ARBA00010641"/>
    </source>
</evidence>
<dbReference type="InterPro" id="IPR013249">
    <property type="entry name" value="RNA_pol_sigma70_r4_t2"/>
</dbReference>
<dbReference type="InterPro" id="IPR036388">
    <property type="entry name" value="WH-like_DNA-bd_sf"/>
</dbReference>
<accession>A0ABR6KIX9</accession>
<keyword evidence="2" id="KW-0805">Transcription regulation</keyword>
<keyword evidence="4" id="KW-0804">Transcription</keyword>
<dbReference type="PANTHER" id="PTHR43133:SF46">
    <property type="entry name" value="RNA POLYMERASE SIGMA-70 FACTOR ECF SUBFAMILY"/>
    <property type="match status" value="1"/>
</dbReference>
<evidence type="ECO:0000256" key="4">
    <source>
        <dbReference type="ARBA" id="ARBA00023163"/>
    </source>
</evidence>
<keyword evidence="7" id="KW-1185">Reference proteome</keyword>
<dbReference type="PANTHER" id="PTHR43133">
    <property type="entry name" value="RNA POLYMERASE ECF-TYPE SIGMA FACTO"/>
    <property type="match status" value="1"/>
</dbReference>
<dbReference type="PROSITE" id="PS00622">
    <property type="entry name" value="HTH_LUXR_1"/>
    <property type="match status" value="1"/>
</dbReference>
<dbReference type="Proteomes" id="UP000533637">
    <property type="component" value="Unassembled WGS sequence"/>
</dbReference>
<dbReference type="InterPro" id="IPR000792">
    <property type="entry name" value="Tscrpt_reg_LuxR_C"/>
</dbReference>
<evidence type="ECO:0000256" key="3">
    <source>
        <dbReference type="ARBA" id="ARBA00023082"/>
    </source>
</evidence>
<dbReference type="InterPro" id="IPR014327">
    <property type="entry name" value="RNA_pol_sigma70_bacteroid"/>
</dbReference>
<name>A0ABR6KIX9_9BACT</name>
<keyword evidence="3" id="KW-0731">Sigma factor</keyword>
<evidence type="ECO:0000259" key="5">
    <source>
        <dbReference type="PROSITE" id="PS00622"/>
    </source>
</evidence>
<comment type="similarity">
    <text evidence="1">Belongs to the sigma-70 factor family. ECF subfamily.</text>
</comment>
<feature type="domain" description="HTH luxR-type" evidence="5">
    <location>
        <begin position="151"/>
        <end position="178"/>
    </location>
</feature>
<dbReference type="Pfam" id="PF08281">
    <property type="entry name" value="Sigma70_r4_2"/>
    <property type="match status" value="1"/>
</dbReference>
<evidence type="ECO:0000313" key="6">
    <source>
        <dbReference type="EMBL" id="MBB4620759.1"/>
    </source>
</evidence>
<dbReference type="InterPro" id="IPR014284">
    <property type="entry name" value="RNA_pol_sigma-70_dom"/>
</dbReference>
<gene>
    <name evidence="6" type="ORF">GGQ57_000633</name>
</gene>
<dbReference type="InterPro" id="IPR013324">
    <property type="entry name" value="RNA_pol_sigma_r3/r4-like"/>
</dbReference>
<proteinExistence type="inferred from homology"/>
<dbReference type="NCBIfam" id="TIGR02937">
    <property type="entry name" value="sigma70-ECF"/>
    <property type="match status" value="1"/>
</dbReference>
<dbReference type="SUPFAM" id="SSF88659">
    <property type="entry name" value="Sigma3 and sigma4 domains of RNA polymerase sigma factors"/>
    <property type="match status" value="1"/>
</dbReference>
<dbReference type="NCBIfam" id="TIGR02985">
    <property type="entry name" value="Sig70_bacteroi1"/>
    <property type="match status" value="1"/>
</dbReference>
<evidence type="ECO:0000313" key="7">
    <source>
        <dbReference type="Proteomes" id="UP000533637"/>
    </source>
</evidence>
<dbReference type="Gene3D" id="1.10.1740.10">
    <property type="match status" value="1"/>
</dbReference>
<comment type="caution">
    <text evidence="6">The sequence shown here is derived from an EMBL/GenBank/DDBJ whole genome shotgun (WGS) entry which is preliminary data.</text>
</comment>
<evidence type="ECO:0000256" key="2">
    <source>
        <dbReference type="ARBA" id="ARBA00023015"/>
    </source>
</evidence>
<reference evidence="6 7" key="1">
    <citation type="submission" date="2020-08" db="EMBL/GenBank/DDBJ databases">
        <title>Genomic Encyclopedia of Type Strains, Phase IV (KMG-IV): sequencing the most valuable type-strain genomes for metagenomic binning, comparative biology and taxonomic classification.</title>
        <authorList>
            <person name="Goeker M."/>
        </authorList>
    </citation>
    <scope>NUCLEOTIDE SEQUENCE [LARGE SCALE GENOMIC DNA]</scope>
    <source>
        <strain evidence="6 7">DSM 102983</strain>
    </source>
</reference>
<dbReference type="RefSeq" id="WP_122375855.1">
    <property type="nucleotide sequence ID" value="NZ_BMPB01000004.1"/>
</dbReference>
<protein>
    <submittedName>
        <fullName evidence="6">RNA polymerase sigma-70 factor (Family 1)</fullName>
    </submittedName>
</protein>
<sequence>MNTNHINEEIIKQIRNGSEKAFSELYCYYYSYLNAIALYYLLDKDLCSEIVDDVFINVWFKRDTLAYPIHYYLVRSVQNGCLNHIRSQRSQQNMLDIHKDQLLAHQESYIQSTPAPLQYVEMRQTEEEIRLAVNQLPLKCRKVFEEYFYAGKAADVIAEDMGLTVSTVRVQLKNATDRLKQALKHLLLFFIY</sequence>
<dbReference type="EMBL" id="JACHOC010000001">
    <property type="protein sequence ID" value="MBB4620759.1"/>
    <property type="molecule type" value="Genomic_DNA"/>
</dbReference>